<organism evidence="7 8">
    <name type="scientific">Vitrella brassicaformis (strain CCMP3155)</name>
    <dbReference type="NCBI Taxonomy" id="1169540"/>
    <lineage>
        <taxon>Eukaryota</taxon>
        <taxon>Sar</taxon>
        <taxon>Alveolata</taxon>
        <taxon>Colpodellida</taxon>
        <taxon>Vitrellaceae</taxon>
        <taxon>Vitrella</taxon>
    </lineage>
</organism>
<dbReference type="OrthoDB" id="447251at2759"/>
<dbReference type="PANTHER" id="PTHR47429">
    <property type="entry name" value="PROTEIN TWIN LOV 1"/>
    <property type="match status" value="1"/>
</dbReference>
<dbReference type="PhylomeDB" id="A0A0G4FD41"/>
<dbReference type="InterPro" id="IPR035965">
    <property type="entry name" value="PAS-like_dom_sf"/>
</dbReference>
<keyword evidence="8" id="KW-1185">Reference proteome</keyword>
<keyword evidence="4" id="KW-0175">Coiled coil</keyword>
<gene>
    <name evidence="7" type="ORF">Vbra_9048</name>
</gene>
<evidence type="ECO:0000313" key="7">
    <source>
        <dbReference type="EMBL" id="CEM11163.1"/>
    </source>
</evidence>
<name>A0A0G4FD41_VITBC</name>
<evidence type="ECO:0000256" key="4">
    <source>
        <dbReference type="SAM" id="Coils"/>
    </source>
</evidence>
<feature type="coiled-coil region" evidence="4">
    <location>
        <begin position="126"/>
        <end position="160"/>
    </location>
</feature>
<evidence type="ECO:0000256" key="2">
    <source>
        <dbReference type="ARBA" id="ARBA00022643"/>
    </source>
</evidence>
<proteinExistence type="predicted"/>
<dbReference type="SUPFAM" id="SSF55785">
    <property type="entry name" value="PYP-like sensor domain (PAS domain)"/>
    <property type="match status" value="1"/>
</dbReference>
<dbReference type="AlphaFoldDB" id="A0A0G4FD41"/>
<reference evidence="7 8" key="1">
    <citation type="submission" date="2014-11" db="EMBL/GenBank/DDBJ databases">
        <authorList>
            <person name="Zhu J."/>
            <person name="Qi W."/>
            <person name="Song R."/>
        </authorList>
    </citation>
    <scope>NUCLEOTIDE SEQUENCE [LARGE SCALE GENOMIC DNA]</scope>
</reference>
<dbReference type="NCBIfam" id="TIGR00229">
    <property type="entry name" value="sensory_box"/>
    <property type="match status" value="1"/>
</dbReference>
<dbReference type="GO" id="GO:0005634">
    <property type="term" value="C:nucleus"/>
    <property type="evidence" value="ECO:0007669"/>
    <property type="project" value="TreeGrafter"/>
</dbReference>
<evidence type="ECO:0000259" key="6">
    <source>
        <dbReference type="Pfam" id="PF13426"/>
    </source>
</evidence>
<feature type="domain" description="PAS" evidence="6">
    <location>
        <begin position="188"/>
        <end position="291"/>
    </location>
</feature>
<protein>
    <recommendedName>
        <fullName evidence="6">PAS domain-containing protein</fullName>
    </recommendedName>
</protein>
<dbReference type="PANTHER" id="PTHR47429:SF2">
    <property type="entry name" value="PROTEIN TWIN LOV 1"/>
    <property type="match status" value="1"/>
</dbReference>
<evidence type="ECO:0000256" key="3">
    <source>
        <dbReference type="ARBA" id="ARBA00022991"/>
    </source>
</evidence>
<evidence type="ECO:0000256" key="1">
    <source>
        <dbReference type="ARBA" id="ARBA00022630"/>
    </source>
</evidence>
<sequence>MMREPQVAPLSAAAAASTEAPGTELQEDKADEAEQQEACQDPKLNTNKRPRLSTPQQMHPTCGKIASNIVPPFLAHPYHHAPGAQAAASAAAAAAAASILPPEIFGMHPMGGLVSEAENVLVVAALAEERRKNQQLRARVRELEGQVEELKQRLHMMMSSRSRDDQAIEEATKRFQSLHFSTVLCDLTMRDCPMVAVSKGFCELTGYEPWQLIGVNCRLLQCDQTSTETVREIHDYVDRLKNATTVQMHEDLVVTILNQRRDKSTFTNLLHISPIFLGGKLYLIGVQSDVTGCKDDIDTHNKTTKTLIREVIKQLFEAGIPQSELCI</sequence>
<dbReference type="Gene3D" id="3.30.450.20">
    <property type="entry name" value="PAS domain"/>
    <property type="match status" value="1"/>
</dbReference>
<accession>A0A0G4FD41</accession>
<feature type="compositionally biased region" description="Low complexity" evidence="5">
    <location>
        <begin position="8"/>
        <end position="24"/>
    </location>
</feature>
<dbReference type="EMBL" id="CDMY01000410">
    <property type="protein sequence ID" value="CEM11163.1"/>
    <property type="molecule type" value="Genomic_DNA"/>
</dbReference>
<dbReference type="Pfam" id="PF13426">
    <property type="entry name" value="PAS_9"/>
    <property type="match status" value="1"/>
</dbReference>
<keyword evidence="2" id="KW-0288">FMN</keyword>
<keyword evidence="1" id="KW-0285">Flavoprotein</keyword>
<dbReference type="InterPro" id="IPR000014">
    <property type="entry name" value="PAS"/>
</dbReference>
<dbReference type="InParanoid" id="A0A0G4FD41"/>
<keyword evidence="3" id="KW-0157">Chromophore</keyword>
<evidence type="ECO:0000256" key="5">
    <source>
        <dbReference type="SAM" id="MobiDB-lite"/>
    </source>
</evidence>
<feature type="region of interest" description="Disordered" evidence="5">
    <location>
        <begin position="1"/>
        <end position="60"/>
    </location>
</feature>
<evidence type="ECO:0000313" key="8">
    <source>
        <dbReference type="Proteomes" id="UP000041254"/>
    </source>
</evidence>
<dbReference type="Proteomes" id="UP000041254">
    <property type="component" value="Unassembled WGS sequence"/>
</dbReference>
<dbReference type="VEuPathDB" id="CryptoDB:Vbra_9048"/>